<proteinExistence type="predicted"/>
<dbReference type="PATRIC" id="fig|458.5.peg.1407"/>
<comment type="caution">
    <text evidence="4">The sequence shown here is derived from an EMBL/GenBank/DDBJ whole genome shotgun (WGS) entry which is preliminary data.</text>
</comment>
<dbReference type="InterPro" id="IPR041698">
    <property type="entry name" value="Methyltransf_25"/>
</dbReference>
<keyword evidence="5" id="KW-1185">Reference proteome</keyword>
<dbReference type="SUPFAM" id="SSF53335">
    <property type="entry name" value="S-adenosyl-L-methionine-dependent methyltransferases"/>
    <property type="match status" value="1"/>
</dbReference>
<organism evidence="4 5">
    <name type="scientific">Legionella rubrilucens</name>
    <dbReference type="NCBI Taxonomy" id="458"/>
    <lineage>
        <taxon>Bacteria</taxon>
        <taxon>Pseudomonadati</taxon>
        <taxon>Pseudomonadota</taxon>
        <taxon>Gammaproteobacteria</taxon>
        <taxon>Legionellales</taxon>
        <taxon>Legionellaceae</taxon>
        <taxon>Legionella</taxon>
    </lineage>
</organism>
<dbReference type="Gene3D" id="3.40.50.150">
    <property type="entry name" value="Vaccinia Virus protein VP39"/>
    <property type="match status" value="1"/>
</dbReference>
<keyword evidence="2 4" id="KW-0808">Transferase</keyword>
<reference evidence="4 5" key="1">
    <citation type="submission" date="2015-11" db="EMBL/GenBank/DDBJ databases">
        <title>Genomic analysis of 38 Legionella species identifies large and diverse effector repertoires.</title>
        <authorList>
            <person name="Burstein D."/>
            <person name="Amaro F."/>
            <person name="Zusman T."/>
            <person name="Lifshitz Z."/>
            <person name="Cohen O."/>
            <person name="Gilbert J.A."/>
            <person name="Pupko T."/>
            <person name="Shuman H.A."/>
            <person name="Segal G."/>
        </authorList>
    </citation>
    <scope>NUCLEOTIDE SEQUENCE [LARGE SCALE GENOMIC DNA]</scope>
    <source>
        <strain evidence="4 5">WA-270A-C2</strain>
    </source>
</reference>
<name>A0A0W0XXE5_9GAMM</name>
<evidence type="ECO:0000313" key="5">
    <source>
        <dbReference type="Proteomes" id="UP000054608"/>
    </source>
</evidence>
<dbReference type="AlphaFoldDB" id="A0A0W0XXE5"/>
<dbReference type="CDD" id="cd02440">
    <property type="entry name" value="AdoMet_MTases"/>
    <property type="match status" value="1"/>
</dbReference>
<dbReference type="GO" id="GO:0032259">
    <property type="term" value="P:methylation"/>
    <property type="evidence" value="ECO:0007669"/>
    <property type="project" value="UniProtKB-KW"/>
</dbReference>
<dbReference type="OrthoDB" id="9760689at2"/>
<gene>
    <name evidence="4" type="ORF">Lrub_1363</name>
</gene>
<dbReference type="Pfam" id="PF13649">
    <property type="entry name" value="Methyltransf_25"/>
    <property type="match status" value="1"/>
</dbReference>
<dbReference type="Proteomes" id="UP000054608">
    <property type="component" value="Unassembled WGS sequence"/>
</dbReference>
<evidence type="ECO:0000259" key="3">
    <source>
        <dbReference type="Pfam" id="PF13649"/>
    </source>
</evidence>
<evidence type="ECO:0000256" key="2">
    <source>
        <dbReference type="ARBA" id="ARBA00022679"/>
    </source>
</evidence>
<dbReference type="PANTHER" id="PTHR43861:SF1">
    <property type="entry name" value="TRANS-ACONITATE 2-METHYLTRANSFERASE"/>
    <property type="match status" value="1"/>
</dbReference>
<feature type="domain" description="Methyltransferase" evidence="3">
    <location>
        <begin position="37"/>
        <end position="129"/>
    </location>
</feature>
<dbReference type="InterPro" id="IPR029063">
    <property type="entry name" value="SAM-dependent_MTases_sf"/>
</dbReference>
<dbReference type="STRING" id="458.Lrub_1363"/>
<dbReference type="PANTHER" id="PTHR43861">
    <property type="entry name" value="TRANS-ACONITATE 2-METHYLTRANSFERASE-RELATED"/>
    <property type="match status" value="1"/>
</dbReference>
<dbReference type="GO" id="GO:0008168">
    <property type="term" value="F:methyltransferase activity"/>
    <property type="evidence" value="ECO:0007669"/>
    <property type="project" value="UniProtKB-KW"/>
</dbReference>
<evidence type="ECO:0000313" key="4">
    <source>
        <dbReference type="EMBL" id="KTD49012.1"/>
    </source>
</evidence>
<keyword evidence="1 4" id="KW-0489">Methyltransferase</keyword>
<accession>A0A0W0XXE5</accession>
<sequence length="257" mass="29063">MSKQEWPASDYAIGSFIQATVADTFLPQLAIKPQDAVLDIGCGNGSFSLKIIEKVPLGSFLGVDASENMLALAKETARDYPNADWQQADVLTLPYESAFDYIVSFWCLQWASDIKRAFANIARALKRGGKLFTLFPTGDDPFMWTFNSVRDSGQFASLREFKPPVDYSRLHQDMEQLHALPLQTVHIERVDEALTLPSLDTFRKFVNGIAFFHGQIQPEEIKRINEAMVQIYAQKMKEHHQGDCLFKFSVFVVTGEK</sequence>
<dbReference type="RefSeq" id="WP_058531577.1">
    <property type="nucleotide sequence ID" value="NZ_CAAAIN010000006.1"/>
</dbReference>
<protein>
    <submittedName>
        <fullName evidence="4">Methyltransferase</fullName>
    </submittedName>
</protein>
<evidence type="ECO:0000256" key="1">
    <source>
        <dbReference type="ARBA" id="ARBA00022603"/>
    </source>
</evidence>
<dbReference type="EMBL" id="LNYT01000007">
    <property type="protein sequence ID" value="KTD49012.1"/>
    <property type="molecule type" value="Genomic_DNA"/>
</dbReference>